<evidence type="ECO:0000313" key="11">
    <source>
        <dbReference type="EMBL" id="RDL36075.1"/>
    </source>
</evidence>
<dbReference type="PANTHER" id="PTHR48022">
    <property type="entry name" value="PLASTIDIC GLUCOSE TRANSPORTER 4"/>
    <property type="match status" value="1"/>
</dbReference>
<dbReference type="InterPro" id="IPR005828">
    <property type="entry name" value="MFS_sugar_transport-like"/>
</dbReference>
<keyword evidence="6 9" id="KW-0472">Membrane</keyword>
<feature type="transmembrane region" description="Helical" evidence="9">
    <location>
        <begin position="430"/>
        <end position="451"/>
    </location>
</feature>
<feature type="transmembrane region" description="Helical" evidence="9">
    <location>
        <begin position="178"/>
        <end position="199"/>
    </location>
</feature>
<evidence type="ECO:0000256" key="4">
    <source>
        <dbReference type="ARBA" id="ARBA00022692"/>
    </source>
</evidence>
<proteinExistence type="inferred from homology"/>
<evidence type="ECO:0000256" key="2">
    <source>
        <dbReference type="ARBA" id="ARBA00010992"/>
    </source>
</evidence>
<gene>
    <name evidence="11" type="ORF">BP5553_06687</name>
</gene>
<dbReference type="NCBIfam" id="TIGR00879">
    <property type="entry name" value="SP"/>
    <property type="match status" value="1"/>
</dbReference>
<keyword evidence="4 9" id="KW-0812">Transmembrane</keyword>
<evidence type="ECO:0000256" key="9">
    <source>
        <dbReference type="SAM" id="Phobius"/>
    </source>
</evidence>
<feature type="transmembrane region" description="Helical" evidence="9">
    <location>
        <begin position="113"/>
        <end position="133"/>
    </location>
</feature>
<feature type="region of interest" description="Disordered" evidence="8">
    <location>
        <begin position="491"/>
        <end position="525"/>
    </location>
</feature>
<dbReference type="Gene3D" id="1.20.1250.20">
    <property type="entry name" value="MFS general substrate transporter like domains"/>
    <property type="match status" value="1"/>
</dbReference>
<name>A0A370TKN2_9HELO</name>
<dbReference type="Proteomes" id="UP000254866">
    <property type="component" value="Unassembled WGS sequence"/>
</dbReference>
<feature type="transmembrane region" description="Helical" evidence="9">
    <location>
        <begin position="403"/>
        <end position="424"/>
    </location>
</feature>
<dbReference type="GO" id="GO:0016020">
    <property type="term" value="C:membrane"/>
    <property type="evidence" value="ECO:0007669"/>
    <property type="project" value="UniProtKB-SubCell"/>
</dbReference>
<dbReference type="InterPro" id="IPR020846">
    <property type="entry name" value="MFS_dom"/>
</dbReference>
<keyword evidence="3 7" id="KW-0813">Transport</keyword>
<dbReference type="InterPro" id="IPR005829">
    <property type="entry name" value="Sugar_transporter_CS"/>
</dbReference>
<feature type="transmembrane region" description="Helical" evidence="9">
    <location>
        <begin position="305"/>
        <end position="326"/>
    </location>
</feature>
<evidence type="ECO:0000313" key="12">
    <source>
        <dbReference type="Proteomes" id="UP000254866"/>
    </source>
</evidence>
<evidence type="ECO:0000256" key="6">
    <source>
        <dbReference type="ARBA" id="ARBA00023136"/>
    </source>
</evidence>
<dbReference type="PRINTS" id="PR00171">
    <property type="entry name" value="SUGRTRNSPORT"/>
</dbReference>
<dbReference type="InterPro" id="IPR036259">
    <property type="entry name" value="MFS_trans_sf"/>
</dbReference>
<dbReference type="EMBL" id="NPIC01000005">
    <property type="protein sequence ID" value="RDL36075.1"/>
    <property type="molecule type" value="Genomic_DNA"/>
</dbReference>
<comment type="similarity">
    <text evidence="2 7">Belongs to the major facilitator superfamily. Sugar transporter (TC 2.A.1.1) family.</text>
</comment>
<comment type="caution">
    <text evidence="11">The sequence shown here is derived from an EMBL/GenBank/DDBJ whole genome shotgun (WGS) entry which is preliminary data.</text>
</comment>
<evidence type="ECO:0000256" key="8">
    <source>
        <dbReference type="SAM" id="MobiDB-lite"/>
    </source>
</evidence>
<evidence type="ECO:0000256" key="1">
    <source>
        <dbReference type="ARBA" id="ARBA00004141"/>
    </source>
</evidence>
<feature type="transmembrane region" description="Helical" evidence="9">
    <location>
        <begin position="145"/>
        <end position="166"/>
    </location>
</feature>
<feature type="transmembrane region" description="Helical" evidence="9">
    <location>
        <begin position="269"/>
        <end position="293"/>
    </location>
</feature>
<evidence type="ECO:0000256" key="3">
    <source>
        <dbReference type="ARBA" id="ARBA00022448"/>
    </source>
</evidence>
<dbReference type="GO" id="GO:0005351">
    <property type="term" value="F:carbohydrate:proton symporter activity"/>
    <property type="evidence" value="ECO:0007669"/>
    <property type="project" value="TreeGrafter"/>
</dbReference>
<dbReference type="OrthoDB" id="6612291at2759"/>
<evidence type="ECO:0000259" key="10">
    <source>
        <dbReference type="PROSITE" id="PS50850"/>
    </source>
</evidence>
<feature type="transmembrane region" description="Helical" evidence="9">
    <location>
        <begin position="333"/>
        <end position="352"/>
    </location>
</feature>
<dbReference type="SUPFAM" id="SSF103473">
    <property type="entry name" value="MFS general substrate transporter"/>
    <property type="match status" value="1"/>
</dbReference>
<sequence length="525" mass="56533">MAKGASLTFYNVAICVVVASGAFTYGFGFAVFITSIGQPGFFLYFDLDPSSTYTANVLGAVNALFAFGAAVGAILQGMTADWLGRKKALGLAGLCALIGGALAAGSVAIEMLIIVRILQGIGLGMLICLVPLYTTEVAPAHKRGLLASTTVMGFASGYTVCALVSLGTNQSTNLTLQWRMPLALACAGPVVLLVGLFFIPESPRYLVWVNKHDEAWPVLQRIHNDPSDPTDAIARAELTQITRQVDFDKEQKAGYIQMFIKPSWRKRSILVMILMFAAQSTGILGIANYIVFISTSLGMTGSMPLIIYAIYSVIGTTSTFVHSFFLDRVGRRTYFLIGFPSLAACLLAEALLQWKYLGTGNKAGNAACLVVMFVYIILFQTIDTASFVWAAEVFPTTIRAKGLGLTMFAYFVGAITYTTPAALAFKNIKFGMYLLWCGLCLLSTVFVYYYIPETKCLPVEEIGALFGDDVMVHLTADGHGIVEAEKELAITRNNDDGDGTSSVAGEQGKSDEKRGSSQHQEVANV</sequence>
<organism evidence="11 12">
    <name type="scientific">Venustampulla echinocandica</name>
    <dbReference type="NCBI Taxonomy" id="2656787"/>
    <lineage>
        <taxon>Eukaryota</taxon>
        <taxon>Fungi</taxon>
        <taxon>Dikarya</taxon>
        <taxon>Ascomycota</taxon>
        <taxon>Pezizomycotina</taxon>
        <taxon>Leotiomycetes</taxon>
        <taxon>Helotiales</taxon>
        <taxon>Pleuroascaceae</taxon>
        <taxon>Venustampulla</taxon>
    </lineage>
</organism>
<evidence type="ECO:0000256" key="7">
    <source>
        <dbReference type="RuleBase" id="RU003346"/>
    </source>
</evidence>
<feature type="transmembrane region" description="Helical" evidence="9">
    <location>
        <begin position="12"/>
        <end position="33"/>
    </location>
</feature>
<feature type="transmembrane region" description="Helical" evidence="9">
    <location>
        <begin position="88"/>
        <end position="107"/>
    </location>
</feature>
<dbReference type="PROSITE" id="PS00217">
    <property type="entry name" value="SUGAR_TRANSPORT_2"/>
    <property type="match status" value="1"/>
</dbReference>
<keyword evidence="5 9" id="KW-1133">Transmembrane helix</keyword>
<dbReference type="InterPro" id="IPR050360">
    <property type="entry name" value="MFS_Sugar_Transporters"/>
</dbReference>
<feature type="transmembrane region" description="Helical" evidence="9">
    <location>
        <begin position="364"/>
        <end position="391"/>
    </location>
</feature>
<dbReference type="Pfam" id="PF00083">
    <property type="entry name" value="Sugar_tr"/>
    <property type="match status" value="1"/>
</dbReference>
<dbReference type="PANTHER" id="PTHR48022:SF11">
    <property type="entry name" value="MONOSACCHARIDE TRANSPORTER (HXT8), PUTATIVE (AFU_ORTHOLOGUE AFUA_2G08120)-RELATED"/>
    <property type="match status" value="1"/>
</dbReference>
<evidence type="ECO:0000256" key="5">
    <source>
        <dbReference type="ARBA" id="ARBA00022989"/>
    </source>
</evidence>
<comment type="subcellular location">
    <subcellularLocation>
        <location evidence="1">Membrane</location>
        <topology evidence="1">Multi-pass membrane protein</topology>
    </subcellularLocation>
</comment>
<dbReference type="AlphaFoldDB" id="A0A370TKN2"/>
<protein>
    <recommendedName>
        <fullName evidence="10">Major facilitator superfamily (MFS) profile domain-containing protein</fullName>
    </recommendedName>
</protein>
<feature type="domain" description="Major facilitator superfamily (MFS) profile" evidence="10">
    <location>
        <begin position="14"/>
        <end position="455"/>
    </location>
</feature>
<dbReference type="RefSeq" id="XP_031868731.1">
    <property type="nucleotide sequence ID" value="XM_032015310.1"/>
</dbReference>
<feature type="transmembrane region" description="Helical" evidence="9">
    <location>
        <begin position="53"/>
        <end position="76"/>
    </location>
</feature>
<reference evidence="11 12" key="1">
    <citation type="journal article" date="2018" name="IMA Fungus">
        <title>IMA Genome-F 9: Draft genome sequence of Annulohypoxylon stygium, Aspergillus mulundensis, Berkeleyomyces basicola (syn. Thielaviopsis basicola), Ceratocystis smalleyi, two Cercospora beticola strains, Coleophoma cylindrospora, Fusarium fracticaudum, Phialophora cf. hyalina, and Morchella septimelata.</title>
        <authorList>
            <person name="Wingfield B.D."/>
            <person name="Bills G.F."/>
            <person name="Dong Y."/>
            <person name="Huang W."/>
            <person name="Nel W.J."/>
            <person name="Swalarsk-Parry B.S."/>
            <person name="Vaghefi N."/>
            <person name="Wilken P.M."/>
            <person name="An Z."/>
            <person name="de Beer Z.W."/>
            <person name="De Vos L."/>
            <person name="Chen L."/>
            <person name="Duong T.A."/>
            <person name="Gao Y."/>
            <person name="Hammerbacher A."/>
            <person name="Kikkert J.R."/>
            <person name="Li Y."/>
            <person name="Li H."/>
            <person name="Li K."/>
            <person name="Li Q."/>
            <person name="Liu X."/>
            <person name="Ma X."/>
            <person name="Naidoo K."/>
            <person name="Pethybridge S.J."/>
            <person name="Sun J."/>
            <person name="Steenkamp E.T."/>
            <person name="van der Nest M.A."/>
            <person name="van Wyk S."/>
            <person name="Wingfield M.J."/>
            <person name="Xiong C."/>
            <person name="Yue Q."/>
            <person name="Zhang X."/>
        </authorList>
    </citation>
    <scope>NUCLEOTIDE SEQUENCE [LARGE SCALE GENOMIC DNA]</scope>
    <source>
        <strain evidence="11 12">BP 5553</strain>
    </source>
</reference>
<dbReference type="PROSITE" id="PS50850">
    <property type="entry name" value="MFS"/>
    <property type="match status" value="1"/>
</dbReference>
<dbReference type="InterPro" id="IPR003663">
    <property type="entry name" value="Sugar/inositol_transpt"/>
</dbReference>
<accession>A0A370TKN2</accession>
<dbReference type="GeneID" id="43599536"/>
<keyword evidence="12" id="KW-1185">Reference proteome</keyword>